<gene>
    <name evidence="7" type="ORF">ACFONA_00700</name>
</gene>
<dbReference type="InterPro" id="IPR004437">
    <property type="entry name" value="ParB/RepB/Spo0J"/>
</dbReference>
<dbReference type="SMART" id="SM00470">
    <property type="entry name" value="ParB"/>
    <property type="match status" value="1"/>
</dbReference>
<dbReference type="InterPro" id="IPR050336">
    <property type="entry name" value="Chromosome_partition/occlusion"/>
</dbReference>
<evidence type="ECO:0000256" key="4">
    <source>
        <dbReference type="ARBA" id="ARBA00025472"/>
    </source>
</evidence>
<evidence type="ECO:0000313" key="7">
    <source>
        <dbReference type="EMBL" id="MFC3578670.1"/>
    </source>
</evidence>
<sequence length="302" mass="32917">MTDTTPEAGLPARPKPRSGLGRGLNALLGDMAREEPVGSDEKLAPGLRTLPVGSLTPHPGQPRRHFEESALDELATSIAARGLIQPIVVRPHGKGYQIVAGERRWRAAQRARLHEVPVIIRDFDDAETLEVALVENIQRQDLNAIEEAEAYHRLIEDFGHTQEALGKLVHKSRSHIANLLRLLDLPQPVQERVVTGELTMGHARALIGAPDIETLSDQVVAKGLSVRETERLARAAKPEQRARSGGDGGRDADLAALEHQLGDLLGLSVRVTHSAKGGTMTLNYATLDQLDMICQRLTGERI</sequence>
<evidence type="ECO:0000313" key="8">
    <source>
        <dbReference type="Proteomes" id="UP001595713"/>
    </source>
</evidence>
<evidence type="ECO:0000256" key="3">
    <source>
        <dbReference type="ARBA" id="ARBA00023125"/>
    </source>
</evidence>
<dbReference type="PANTHER" id="PTHR33375">
    <property type="entry name" value="CHROMOSOME-PARTITIONING PROTEIN PARB-RELATED"/>
    <property type="match status" value="1"/>
</dbReference>
<feature type="domain" description="ParB-like N-terminal" evidence="6">
    <location>
        <begin position="48"/>
        <end position="137"/>
    </location>
</feature>
<dbReference type="RefSeq" id="WP_261293916.1">
    <property type="nucleotide sequence ID" value="NZ_JANQBK010000004.1"/>
</dbReference>
<comment type="similarity">
    <text evidence="1">Belongs to the ParB family.</text>
</comment>
<dbReference type="InterPro" id="IPR041468">
    <property type="entry name" value="HTH_ParB/Spo0J"/>
</dbReference>
<dbReference type="Pfam" id="PF17762">
    <property type="entry name" value="HTH_ParB"/>
    <property type="match status" value="1"/>
</dbReference>
<dbReference type="InterPro" id="IPR003115">
    <property type="entry name" value="ParB_N"/>
</dbReference>
<dbReference type="Gene3D" id="1.10.10.2830">
    <property type="match status" value="1"/>
</dbReference>
<protein>
    <submittedName>
        <fullName evidence="7">ParB/RepB/Spo0J family partition protein</fullName>
    </submittedName>
</protein>
<dbReference type="Pfam" id="PF02195">
    <property type="entry name" value="ParB_N"/>
    <property type="match status" value="1"/>
</dbReference>
<keyword evidence="2" id="KW-0159">Chromosome partition</keyword>
<dbReference type="NCBIfam" id="TIGR00180">
    <property type="entry name" value="parB_part"/>
    <property type="match status" value="1"/>
</dbReference>
<evidence type="ECO:0000256" key="1">
    <source>
        <dbReference type="ARBA" id="ARBA00006295"/>
    </source>
</evidence>
<evidence type="ECO:0000259" key="6">
    <source>
        <dbReference type="SMART" id="SM00470"/>
    </source>
</evidence>
<dbReference type="SUPFAM" id="SSF110849">
    <property type="entry name" value="ParB/Sulfiredoxin"/>
    <property type="match status" value="1"/>
</dbReference>
<dbReference type="EMBL" id="JBHRXP010000001">
    <property type="protein sequence ID" value="MFC3578670.1"/>
    <property type="molecule type" value="Genomic_DNA"/>
</dbReference>
<feature type="region of interest" description="Disordered" evidence="5">
    <location>
        <begin position="231"/>
        <end position="251"/>
    </location>
</feature>
<keyword evidence="8" id="KW-1185">Reference proteome</keyword>
<evidence type="ECO:0000256" key="2">
    <source>
        <dbReference type="ARBA" id="ARBA00022829"/>
    </source>
</evidence>
<dbReference type="Gene3D" id="3.90.1530.30">
    <property type="match status" value="1"/>
</dbReference>
<keyword evidence="3" id="KW-0238">DNA-binding</keyword>
<dbReference type="InterPro" id="IPR036086">
    <property type="entry name" value="ParB/Sulfiredoxin_sf"/>
</dbReference>
<accession>A0ABV7SRE8</accession>
<dbReference type="InterPro" id="IPR057240">
    <property type="entry name" value="ParB_dimer_C"/>
</dbReference>
<name>A0ABV7SRE8_9SPHN</name>
<organism evidence="7 8">
    <name type="scientific">Sphingomonas hylomeconis</name>
    <dbReference type="NCBI Taxonomy" id="1395958"/>
    <lineage>
        <taxon>Bacteria</taxon>
        <taxon>Pseudomonadati</taxon>
        <taxon>Pseudomonadota</taxon>
        <taxon>Alphaproteobacteria</taxon>
        <taxon>Sphingomonadales</taxon>
        <taxon>Sphingomonadaceae</taxon>
        <taxon>Sphingomonas</taxon>
    </lineage>
</organism>
<dbReference type="PANTHER" id="PTHR33375:SF1">
    <property type="entry name" value="CHROMOSOME-PARTITIONING PROTEIN PARB-RELATED"/>
    <property type="match status" value="1"/>
</dbReference>
<comment type="function">
    <text evidence="4">Involved in chromosome partition. Localize to both poles of the predivisional cell following completion of DNA replication. Binds to the DNA origin of replication.</text>
</comment>
<dbReference type="Proteomes" id="UP001595713">
    <property type="component" value="Unassembled WGS sequence"/>
</dbReference>
<dbReference type="CDD" id="cd16393">
    <property type="entry name" value="SPO0J_N"/>
    <property type="match status" value="1"/>
</dbReference>
<comment type="caution">
    <text evidence="7">The sequence shown here is derived from an EMBL/GenBank/DDBJ whole genome shotgun (WGS) entry which is preliminary data.</text>
</comment>
<reference evidence="8" key="1">
    <citation type="journal article" date="2019" name="Int. J. Syst. Evol. Microbiol.">
        <title>The Global Catalogue of Microorganisms (GCM) 10K type strain sequencing project: providing services to taxonomists for standard genome sequencing and annotation.</title>
        <authorList>
            <consortium name="The Broad Institute Genomics Platform"/>
            <consortium name="The Broad Institute Genome Sequencing Center for Infectious Disease"/>
            <person name="Wu L."/>
            <person name="Ma J."/>
        </authorList>
    </citation>
    <scope>NUCLEOTIDE SEQUENCE [LARGE SCALE GENOMIC DNA]</scope>
    <source>
        <strain evidence="8">KCTC 42739</strain>
    </source>
</reference>
<feature type="region of interest" description="Disordered" evidence="5">
    <location>
        <begin position="35"/>
        <end position="62"/>
    </location>
</feature>
<evidence type="ECO:0000256" key="5">
    <source>
        <dbReference type="SAM" id="MobiDB-lite"/>
    </source>
</evidence>
<dbReference type="Pfam" id="PF23552">
    <property type="entry name" value="ParB_C"/>
    <property type="match status" value="1"/>
</dbReference>
<proteinExistence type="inferred from homology"/>
<feature type="region of interest" description="Disordered" evidence="5">
    <location>
        <begin position="1"/>
        <end position="23"/>
    </location>
</feature>